<dbReference type="EMBL" id="KU521356">
    <property type="protein sequence ID" value="ANM44955.1"/>
    <property type="molecule type" value="Genomic_DNA"/>
</dbReference>
<sequence length="157" mass="17782">MADTSKCDNFIPGAFYTTINKYPLKMKHPLYGDDVIYNLLDVKDYFNTNIIFKEEDGYVSSPTTPTFIGTVIKYNTSLPNGFTFVLSFYEKDPINGKETRDSLSFWAQDKDGKLVIPRGFPFEDASVRGTVGQRFILVRPNGQTTGDYIWVCPGQAF</sequence>
<proteinExistence type="predicted"/>
<evidence type="ECO:0000313" key="1">
    <source>
        <dbReference type="EMBL" id="ANM44955.1"/>
    </source>
</evidence>
<dbReference type="Proteomes" id="UP000224336">
    <property type="component" value="Segment"/>
</dbReference>
<accession>A0A192Y6L4</accession>
<organism evidence="1 2">
    <name type="scientific">Pseudomonas phage KTN4</name>
    <dbReference type="NCBI Taxonomy" id="1862701"/>
    <lineage>
        <taxon>Viruses</taxon>
        <taxon>Duplodnaviria</taxon>
        <taxon>Heunggongvirae</taxon>
        <taxon>Uroviricota</taxon>
        <taxon>Caudoviricetes</taxon>
        <taxon>Chimalliviridae</taxon>
        <taxon>Phikzvirus</taxon>
        <taxon>Phikzvirus phiKZ</taxon>
    </lineage>
</organism>
<evidence type="ECO:0000313" key="2">
    <source>
        <dbReference type="Proteomes" id="UP000224336"/>
    </source>
</evidence>
<protein>
    <submittedName>
        <fullName evidence="1">Structural protein</fullName>
    </submittedName>
</protein>
<name>A0A192Y6L4_9CAUD</name>
<gene>
    <name evidence="1" type="ORF">KTN4_197</name>
</gene>
<reference evidence="1 2" key="1">
    <citation type="journal article" date="2016" name="Sci. Rep.">
        <title>A proposed integrated approach for the preclinical evaluation of phage therapy in Pseudomonas infections.</title>
        <authorList>
            <person name="Danis-Wlodarczyk K."/>
            <person name="Vandenheuvel D."/>
            <person name="Jang H.B."/>
            <person name="Briers Y."/>
            <person name="Olszak T."/>
            <person name="Arabski M."/>
            <person name="Wasik S."/>
            <person name="Drabik M."/>
            <person name="Higgins G."/>
            <person name="Tyrrell J."/>
            <person name="Harvey B.J."/>
            <person name="Noben J.P."/>
            <person name="Lavigne R."/>
            <person name="Drulis-Kawa Z."/>
        </authorList>
    </citation>
    <scope>NUCLEOTIDE SEQUENCE [LARGE SCALE GENOMIC DNA]</scope>
</reference>